<evidence type="ECO:0000256" key="8">
    <source>
        <dbReference type="ARBA" id="ARBA00038436"/>
    </source>
</evidence>
<dbReference type="PANTHER" id="PTHR35011:SF11">
    <property type="entry name" value="TRAP TRANSPORTER SMALL PERMEASE PROTEIN"/>
    <property type="match status" value="1"/>
</dbReference>
<reference evidence="12 14" key="1">
    <citation type="submission" date="2015-03" db="EMBL/GenBank/DDBJ databases">
        <authorList>
            <consortium name="Pathogen Informatics"/>
            <person name="Murphy D."/>
        </authorList>
    </citation>
    <scope>NUCLEOTIDE SEQUENCE [LARGE SCALE GENOMIC DNA]</scope>
    <source>
        <strain evidence="12 14">IP05342</strain>
    </source>
</reference>
<feature type="transmembrane region" description="Helical" evidence="9">
    <location>
        <begin position="133"/>
        <end position="154"/>
    </location>
</feature>
<evidence type="ECO:0000256" key="6">
    <source>
        <dbReference type="ARBA" id="ARBA00022989"/>
    </source>
</evidence>
<comment type="subunit">
    <text evidence="9">The complex comprises the extracytoplasmic solute receptor protein and the two transmembrane proteins.</text>
</comment>
<dbReference type="InterPro" id="IPR007387">
    <property type="entry name" value="TRAP_DctQ"/>
</dbReference>
<evidence type="ECO:0000256" key="3">
    <source>
        <dbReference type="ARBA" id="ARBA00022475"/>
    </source>
</evidence>
<keyword evidence="3" id="KW-1003">Cell membrane</keyword>
<dbReference type="KEGG" id="yet:CH48_3236"/>
<keyword evidence="7 9" id="KW-0472">Membrane</keyword>
<dbReference type="Proteomes" id="UP000595309">
    <property type="component" value="Chromosome"/>
</dbReference>
<dbReference type="EMBL" id="CGBR01000024">
    <property type="protein sequence ID" value="CFQ68750.1"/>
    <property type="molecule type" value="Genomic_DNA"/>
</dbReference>
<feature type="transmembrane region" description="Helical" evidence="9">
    <location>
        <begin position="12"/>
        <end position="39"/>
    </location>
</feature>
<keyword evidence="2 9" id="KW-0813">Transport</keyword>
<evidence type="ECO:0000313" key="12">
    <source>
        <dbReference type="EMBL" id="CNE32377.1"/>
    </source>
</evidence>
<keyword evidence="14" id="KW-1185">Reference proteome</keyword>
<accession>A0A0E1NFR9</accession>
<name>A0A0E1NFR9_YEREN</name>
<reference evidence="11 15" key="2">
    <citation type="submission" date="2015-03" db="EMBL/GenBank/DDBJ databases">
        <authorList>
            <person name="Murphy D."/>
        </authorList>
    </citation>
    <scope>NUCLEOTIDE SEQUENCE [LARGE SCALE GENOMIC DNA]</scope>
    <source>
        <strain evidence="11 15">IP26249</strain>
    </source>
</reference>
<evidence type="ECO:0000256" key="9">
    <source>
        <dbReference type="RuleBase" id="RU369079"/>
    </source>
</evidence>
<sequence>MARYYLSTMDVLYRLSIWVAGIALIIMVAVIPMGIFARYVQNDGLSWPEPVAILCMVTFTFVGAAASYRSGSHIAVSMVTDRLSEIGKKICLILVDLLMILISLFILVYSYILCSELWSQPVAEFPLLTAGQTYIPLPIGSAITLLFIIERLFFGSQTHRPVVMIGNS</sequence>
<dbReference type="GO" id="GO:0015740">
    <property type="term" value="P:C4-dicarboxylate transport"/>
    <property type="evidence" value="ECO:0007669"/>
    <property type="project" value="TreeGrafter"/>
</dbReference>
<organism evidence="11 15">
    <name type="scientific">Yersinia enterocolitica</name>
    <dbReference type="NCBI Taxonomy" id="630"/>
    <lineage>
        <taxon>Bacteria</taxon>
        <taxon>Pseudomonadati</taxon>
        <taxon>Pseudomonadota</taxon>
        <taxon>Gammaproteobacteria</taxon>
        <taxon>Enterobacterales</taxon>
        <taxon>Yersiniaceae</taxon>
        <taxon>Yersinia</taxon>
    </lineage>
</organism>
<dbReference type="Proteomes" id="UP000048841">
    <property type="component" value="Unassembled WGS sequence"/>
</dbReference>
<dbReference type="EMBL" id="CP068146">
    <property type="protein sequence ID" value="QQU46424.1"/>
    <property type="molecule type" value="Genomic_DNA"/>
</dbReference>
<dbReference type="InterPro" id="IPR055348">
    <property type="entry name" value="DctQ"/>
</dbReference>
<keyword evidence="6 9" id="KW-1133">Transmembrane helix</keyword>
<dbReference type="RefSeq" id="WP_005164553.1">
    <property type="nucleotide sequence ID" value="NZ_CGBC01000003.1"/>
</dbReference>
<dbReference type="PANTHER" id="PTHR35011">
    <property type="entry name" value="2,3-DIKETO-L-GULONATE TRAP TRANSPORTER SMALL PERMEASE PROTEIN YIAM"/>
    <property type="match status" value="1"/>
</dbReference>
<feature type="domain" description="Tripartite ATP-independent periplasmic transporters DctQ component" evidence="10">
    <location>
        <begin position="27"/>
        <end position="153"/>
    </location>
</feature>
<feature type="transmembrane region" description="Helical" evidence="9">
    <location>
        <begin position="51"/>
        <end position="69"/>
    </location>
</feature>
<dbReference type="PATRIC" id="fig|630.129.peg.1591"/>
<comment type="function">
    <text evidence="9">Part of the tripartite ATP-independent periplasmic (TRAP) transport system.</text>
</comment>
<evidence type="ECO:0000313" key="15">
    <source>
        <dbReference type="Proteomes" id="UP000048841"/>
    </source>
</evidence>
<dbReference type="Proteomes" id="UP000041601">
    <property type="component" value="Unassembled WGS sequence"/>
</dbReference>
<feature type="transmembrane region" description="Helical" evidence="9">
    <location>
        <begin position="90"/>
        <end position="113"/>
    </location>
</feature>
<keyword evidence="5 9" id="KW-0812">Transmembrane</keyword>
<evidence type="ECO:0000313" key="11">
    <source>
        <dbReference type="EMBL" id="CFQ68750.1"/>
    </source>
</evidence>
<keyword evidence="4 9" id="KW-0997">Cell inner membrane</keyword>
<evidence type="ECO:0000256" key="4">
    <source>
        <dbReference type="ARBA" id="ARBA00022519"/>
    </source>
</evidence>
<evidence type="ECO:0000313" key="14">
    <source>
        <dbReference type="Proteomes" id="UP000041601"/>
    </source>
</evidence>
<dbReference type="Pfam" id="PF04290">
    <property type="entry name" value="DctQ"/>
    <property type="match status" value="1"/>
</dbReference>
<evidence type="ECO:0000313" key="16">
    <source>
        <dbReference type="Proteomes" id="UP000595309"/>
    </source>
</evidence>
<evidence type="ECO:0000256" key="7">
    <source>
        <dbReference type="ARBA" id="ARBA00023136"/>
    </source>
</evidence>
<comment type="similarity">
    <text evidence="8 9">Belongs to the TRAP transporter small permease family.</text>
</comment>
<reference evidence="13 16" key="3">
    <citation type="submission" date="2021-01" db="EMBL/GenBank/DDBJ databases">
        <title>FDA dAtabase for Regulatory Grade micrObial Sequences (FDA-ARGOS): Supporting development and validation of Infectious Disease Dx tests.</title>
        <authorList>
            <person name="Blissenbach B."/>
            <person name="Krut O."/>
            <person name="Tallon L."/>
            <person name="Sadzewicz L."/>
            <person name="Zhao X."/>
            <person name="Boylan J."/>
            <person name="Ott S."/>
            <person name="Bowen H."/>
            <person name="Vavikolanu K."/>
            <person name="Mehta A."/>
            <person name="Aluvathingal J."/>
            <person name="Nadendla S."/>
            <person name="Yan Y."/>
            <person name="Sichtig H."/>
        </authorList>
    </citation>
    <scope>NUCLEOTIDE SEQUENCE [LARGE SCALE GENOMIC DNA]</scope>
    <source>
        <strain evidence="13 16">FDAARGOS_1082</strain>
    </source>
</reference>
<evidence type="ECO:0000256" key="2">
    <source>
        <dbReference type="ARBA" id="ARBA00022448"/>
    </source>
</evidence>
<protein>
    <recommendedName>
        <fullName evidence="9">TRAP transporter small permease protein</fullName>
    </recommendedName>
</protein>
<comment type="subcellular location">
    <subcellularLocation>
        <location evidence="1 9">Cell inner membrane</location>
        <topology evidence="1 9">Multi-pass membrane protein</topology>
    </subcellularLocation>
</comment>
<evidence type="ECO:0000313" key="13">
    <source>
        <dbReference type="EMBL" id="QQU46424.1"/>
    </source>
</evidence>
<gene>
    <name evidence="11" type="ORF">ERS137941_03050</name>
    <name evidence="12" type="ORF">ERS137959_03517</name>
    <name evidence="13" type="ORF">I6I39_15995</name>
</gene>
<evidence type="ECO:0000256" key="1">
    <source>
        <dbReference type="ARBA" id="ARBA00004429"/>
    </source>
</evidence>
<dbReference type="AlphaFoldDB" id="A0A0E1NFR9"/>
<proteinExistence type="inferred from homology"/>
<dbReference type="GO" id="GO:0005886">
    <property type="term" value="C:plasma membrane"/>
    <property type="evidence" value="ECO:0007669"/>
    <property type="project" value="UniProtKB-SubCell"/>
</dbReference>
<evidence type="ECO:0000259" key="10">
    <source>
        <dbReference type="Pfam" id="PF04290"/>
    </source>
</evidence>
<evidence type="ECO:0000256" key="5">
    <source>
        <dbReference type="ARBA" id="ARBA00022692"/>
    </source>
</evidence>
<dbReference type="GeneID" id="31409584"/>
<dbReference type="GO" id="GO:0022857">
    <property type="term" value="F:transmembrane transporter activity"/>
    <property type="evidence" value="ECO:0007669"/>
    <property type="project" value="UniProtKB-UniRule"/>
</dbReference>
<dbReference type="OMA" id="PISIICM"/>
<dbReference type="EMBL" id="CPXJ01000049">
    <property type="protein sequence ID" value="CNE32377.1"/>
    <property type="molecule type" value="Genomic_DNA"/>
</dbReference>